<dbReference type="CDD" id="cd05374">
    <property type="entry name" value="17beta-HSD-like_SDR_c"/>
    <property type="match status" value="1"/>
</dbReference>
<dbReference type="HOGENOM" id="CLU_010194_2_9_11"/>
<dbReference type="GO" id="GO:0016491">
    <property type="term" value="F:oxidoreductase activity"/>
    <property type="evidence" value="ECO:0007669"/>
    <property type="project" value="UniProtKB-KW"/>
</dbReference>
<reference evidence="3" key="2">
    <citation type="submission" date="2014-04" db="EMBL/GenBank/DDBJ databases">
        <authorList>
            <person name="Urmite Genomes U."/>
        </authorList>
    </citation>
    <scope>NUCLEOTIDE SEQUENCE</scope>
    <source>
        <strain evidence="3">DSM 44626</strain>
    </source>
</reference>
<evidence type="ECO:0000313" key="3">
    <source>
        <dbReference type="EMBL" id="CDO87933.1"/>
    </source>
</evidence>
<comment type="similarity">
    <text evidence="1">Belongs to the short-chain dehydrogenases/reductases (SDR) family.</text>
</comment>
<reference evidence="4 5" key="3">
    <citation type="submission" date="2016-01" db="EMBL/GenBank/DDBJ databases">
        <title>The new phylogeny of the genus Mycobacterium.</title>
        <authorList>
            <person name="Tarcisio F."/>
            <person name="Conor M."/>
            <person name="Antonella G."/>
            <person name="Elisabetta G."/>
            <person name="Giulia F.S."/>
            <person name="Sara T."/>
            <person name="Anna F."/>
            <person name="Clotilde B."/>
            <person name="Roberto B."/>
            <person name="Veronica D.S."/>
            <person name="Fabio R."/>
            <person name="Monica P."/>
            <person name="Olivier J."/>
            <person name="Enrico T."/>
            <person name="Nicola S."/>
        </authorList>
    </citation>
    <scope>NUCLEOTIDE SEQUENCE [LARGE SCALE GENOMIC DNA]</scope>
    <source>
        <strain evidence="4 5">DSM 44626</strain>
    </source>
</reference>
<dbReference type="PANTHER" id="PTHR43976">
    <property type="entry name" value="SHORT CHAIN DEHYDROGENASE"/>
    <property type="match status" value="1"/>
</dbReference>
<reference evidence="3" key="1">
    <citation type="journal article" date="2014" name="Genome Announc.">
        <title>Draft Genome Sequence of Mycobacterium triplex DSM 44626.</title>
        <authorList>
            <person name="Sassi M."/>
            <person name="Croce O."/>
            <person name="Robert C."/>
            <person name="Raoult D."/>
            <person name="Drancourt M."/>
        </authorList>
    </citation>
    <scope>NUCLEOTIDE SEQUENCE [LARGE SCALE GENOMIC DNA]</scope>
    <source>
        <strain evidence="3">DSM 44626</strain>
    </source>
</reference>
<dbReference type="OrthoDB" id="5242868at2"/>
<dbReference type="RefSeq" id="WP_036468117.1">
    <property type="nucleotide sequence ID" value="NZ_HG964446.1"/>
</dbReference>
<evidence type="ECO:0000313" key="5">
    <source>
        <dbReference type="Proteomes" id="UP000193710"/>
    </source>
</evidence>
<protein>
    <submittedName>
        <fullName evidence="4">Cis-2,3-dihydrobiphenyl-2,3-diol dehydrogenase</fullName>
    </submittedName>
    <submittedName>
        <fullName evidence="3">Short-chain alcohol dehydrogenase</fullName>
    </submittedName>
</protein>
<dbReference type="Gene3D" id="3.40.50.720">
    <property type="entry name" value="NAD(P)-binding Rossmann-like Domain"/>
    <property type="match status" value="1"/>
</dbReference>
<dbReference type="eggNOG" id="COG1028">
    <property type="taxonomic scope" value="Bacteria"/>
</dbReference>
<gene>
    <name evidence="4" type="ORF">AWC29_02715</name>
    <name evidence="3" type="ORF">BN973_02291</name>
</gene>
<dbReference type="SUPFAM" id="SSF51735">
    <property type="entry name" value="NAD(P)-binding Rossmann-fold domains"/>
    <property type="match status" value="1"/>
</dbReference>
<dbReference type="Pfam" id="PF00106">
    <property type="entry name" value="adh_short"/>
    <property type="match status" value="1"/>
</dbReference>
<dbReference type="PANTHER" id="PTHR43976:SF16">
    <property type="entry name" value="SHORT-CHAIN DEHYDROGENASE_REDUCTASE FAMILY PROTEIN"/>
    <property type="match status" value="1"/>
</dbReference>
<dbReference type="PRINTS" id="PR00081">
    <property type="entry name" value="GDHRDH"/>
</dbReference>
<dbReference type="AlphaFoldDB" id="A0A024JXF1"/>
<sequence length="286" mass="30686">MTNTPHRNWFITGASSGMGLALTQAAIRRGDNVVGLARNTEPLKELVAEHPRQVLVHSADIRDQSQIEDAVTQGLEKFGRIDVVVNSAGYGLWGGVEEATDAQVRAAFETNVFGTLNVLRATLPSLRAQRSGHIVSVTAYRGQSASAGMGLISAFNYAKEGLSDGLYEELKPLGIHVTMVEPGPSETGFRGNLDRAPEIADYDQTVREALKAIRELPPEHFNLPEPIATAILAAVDADEPPLRLATGSVAVNTIRKTLQSRLANLEAWEAVSVAVDGDADRVCPLD</sequence>
<dbReference type="EMBL" id="LQPY01000034">
    <property type="protein sequence ID" value="ORX00864.1"/>
    <property type="molecule type" value="Genomic_DNA"/>
</dbReference>
<keyword evidence="2" id="KW-0560">Oxidoreductase</keyword>
<evidence type="ECO:0000256" key="1">
    <source>
        <dbReference type="ARBA" id="ARBA00006484"/>
    </source>
</evidence>
<dbReference type="Proteomes" id="UP000193710">
    <property type="component" value="Unassembled WGS sequence"/>
</dbReference>
<dbReference type="InterPro" id="IPR036291">
    <property type="entry name" value="NAD(P)-bd_dom_sf"/>
</dbReference>
<dbReference type="InterPro" id="IPR002347">
    <property type="entry name" value="SDR_fam"/>
</dbReference>
<proteinExistence type="inferred from homology"/>
<organism evidence="3">
    <name type="scientific">Mycobacterium triplex</name>
    <dbReference type="NCBI Taxonomy" id="47839"/>
    <lineage>
        <taxon>Bacteria</taxon>
        <taxon>Bacillati</taxon>
        <taxon>Actinomycetota</taxon>
        <taxon>Actinomycetes</taxon>
        <taxon>Mycobacteriales</taxon>
        <taxon>Mycobacteriaceae</taxon>
        <taxon>Mycobacterium</taxon>
        <taxon>Mycobacterium simiae complex</taxon>
    </lineage>
</organism>
<dbReference type="Proteomes" id="UP000028880">
    <property type="component" value="Unassembled WGS sequence"/>
</dbReference>
<evidence type="ECO:0000313" key="4">
    <source>
        <dbReference type="EMBL" id="ORX00864.1"/>
    </source>
</evidence>
<dbReference type="STRING" id="47839.BN973_02291"/>
<accession>A0A024JXF1</accession>
<dbReference type="EMBL" id="HG964446">
    <property type="protein sequence ID" value="CDO87933.1"/>
    <property type="molecule type" value="Genomic_DNA"/>
</dbReference>
<evidence type="ECO:0000256" key="2">
    <source>
        <dbReference type="ARBA" id="ARBA00023002"/>
    </source>
</evidence>
<name>A0A024JXF1_9MYCO</name>
<keyword evidence="5" id="KW-1185">Reference proteome</keyword>
<dbReference type="InterPro" id="IPR051911">
    <property type="entry name" value="SDR_oxidoreductase"/>
</dbReference>